<dbReference type="InterPro" id="IPR051212">
    <property type="entry name" value="Type-I_RE_S_subunit"/>
</dbReference>
<evidence type="ECO:0000313" key="7">
    <source>
        <dbReference type="Proteomes" id="UP001158730"/>
    </source>
</evidence>
<dbReference type="EMBL" id="JAOBYN010000003">
    <property type="protein sequence ID" value="MDH1054122.1"/>
    <property type="molecule type" value="Genomic_DNA"/>
</dbReference>
<dbReference type="GO" id="GO:0016787">
    <property type="term" value="F:hydrolase activity"/>
    <property type="evidence" value="ECO:0007669"/>
    <property type="project" value="UniProtKB-KW"/>
</dbReference>
<evidence type="ECO:0000256" key="1">
    <source>
        <dbReference type="ARBA" id="ARBA00010923"/>
    </source>
</evidence>
<dbReference type="Proteomes" id="UP001158730">
    <property type="component" value="Unassembled WGS sequence"/>
</dbReference>
<dbReference type="Gene3D" id="1.10.287.1120">
    <property type="entry name" value="Bipartite methylase S protein"/>
    <property type="match status" value="1"/>
</dbReference>
<dbReference type="SUPFAM" id="SSF116734">
    <property type="entry name" value="DNA methylase specificity domain"/>
    <property type="match status" value="2"/>
</dbReference>
<feature type="region of interest" description="Disordered" evidence="4">
    <location>
        <begin position="1"/>
        <end position="21"/>
    </location>
</feature>
<keyword evidence="2" id="KW-0680">Restriction system</keyword>
<evidence type="ECO:0000313" key="6">
    <source>
        <dbReference type="EMBL" id="MDH1054122.1"/>
    </source>
</evidence>
<keyword evidence="3" id="KW-0238">DNA-binding</keyword>
<evidence type="ECO:0000259" key="5">
    <source>
        <dbReference type="Pfam" id="PF01420"/>
    </source>
</evidence>
<sequence>MNNGAAVGPQGEGRDSPSNFPAYPAYKDSGVEWLGAVPEHWGVSPLKWLAEQVTDKATTSEFQVGLENIEGWTGRFIETDTEFAGDGIAFRQEDILFGKLRPYLAKVWLADRPGQAVGDFFVLRPRAVNGDFLHKYILTPTVIEDLNASTIGAKMPRVGWEDMAALAVSLPPYKEQTQIARFLDHETARIDALIEEQQRLIELLKEKRQAVISHAVTKGLDPTAPMKDSGVEWLGEVPAHWDVVPTNYRYEIQLGRMLNEQRAQGEHLKPYLRVFDVQWHSINTADLPVMDFPPDVQSMYRLRHGDLLVNEGGSYVGRSAIWRGELDECYYQKALHRLRPHSLKKDTSEFFLYVMEMATQQGVFVAGGNQTTIDHLTAEQLRKYRFAFPPLEEQQQIAEFLSVDSSKNLSTTAEAEKLIGFLQERRSALISAAVTGKIDVRNW</sequence>
<gene>
    <name evidence="6" type="ORF">N5C05_05020</name>
</gene>
<feature type="domain" description="Type I restriction modification DNA specificity" evidence="5">
    <location>
        <begin position="298"/>
        <end position="403"/>
    </location>
</feature>
<evidence type="ECO:0000256" key="2">
    <source>
        <dbReference type="ARBA" id="ARBA00022747"/>
    </source>
</evidence>
<dbReference type="EC" id="3.1.21.-" evidence="6"/>
<proteinExistence type="inferred from homology"/>
<dbReference type="Gene3D" id="3.90.220.20">
    <property type="entry name" value="DNA methylase specificity domains"/>
    <property type="match status" value="2"/>
</dbReference>
<feature type="domain" description="Type I restriction modification DNA specificity" evidence="5">
    <location>
        <begin position="92"/>
        <end position="199"/>
    </location>
</feature>
<comment type="similarity">
    <text evidence="1">Belongs to the type-I restriction system S methylase family.</text>
</comment>
<organism evidence="6 7">
    <name type="scientific">Aquipseudomonas alcaligenes</name>
    <name type="common">Pseudomonas alcaligenes</name>
    <dbReference type="NCBI Taxonomy" id="43263"/>
    <lineage>
        <taxon>Bacteria</taxon>
        <taxon>Pseudomonadati</taxon>
        <taxon>Pseudomonadota</taxon>
        <taxon>Gammaproteobacteria</taxon>
        <taxon>Pseudomonadales</taxon>
        <taxon>Pseudomonadaceae</taxon>
        <taxon>Aquipseudomonas</taxon>
    </lineage>
</organism>
<dbReference type="Pfam" id="PF01420">
    <property type="entry name" value="Methylase_S"/>
    <property type="match status" value="2"/>
</dbReference>
<dbReference type="GO" id="GO:0004519">
    <property type="term" value="F:endonuclease activity"/>
    <property type="evidence" value="ECO:0007669"/>
    <property type="project" value="UniProtKB-KW"/>
</dbReference>
<keyword evidence="6" id="KW-0378">Hydrolase</keyword>
<dbReference type="AlphaFoldDB" id="A0AA42SVD8"/>
<reference evidence="6" key="1">
    <citation type="submission" date="2022-09" db="EMBL/GenBank/DDBJ databases">
        <title>Intensive care unit water sources are persistently colonized with multi-drug resistant bacteria and are the site of extensive horizontal gene transfer of antibiotic resistance genes.</title>
        <authorList>
            <person name="Diorio-Toth L."/>
        </authorList>
    </citation>
    <scope>NUCLEOTIDE SEQUENCE</scope>
    <source>
        <strain evidence="6">GD03990</strain>
    </source>
</reference>
<accession>A0AA42SVD8</accession>
<dbReference type="PANTHER" id="PTHR43140:SF1">
    <property type="entry name" value="TYPE I RESTRICTION ENZYME ECOKI SPECIFICITY SUBUNIT"/>
    <property type="match status" value="1"/>
</dbReference>
<dbReference type="CDD" id="cd17253">
    <property type="entry name" value="RMtype1_S_Eco933I-TRD2-CR2_like"/>
    <property type="match status" value="1"/>
</dbReference>
<dbReference type="RefSeq" id="WP_280053148.1">
    <property type="nucleotide sequence ID" value="NZ_JAOBYN010000003.1"/>
</dbReference>
<dbReference type="GO" id="GO:0003677">
    <property type="term" value="F:DNA binding"/>
    <property type="evidence" value="ECO:0007669"/>
    <property type="project" value="UniProtKB-KW"/>
</dbReference>
<keyword evidence="6" id="KW-0255">Endonuclease</keyword>
<evidence type="ECO:0000256" key="3">
    <source>
        <dbReference type="ARBA" id="ARBA00023125"/>
    </source>
</evidence>
<name>A0AA42SVD8_AQUAC</name>
<keyword evidence="6" id="KW-0540">Nuclease</keyword>
<evidence type="ECO:0000256" key="4">
    <source>
        <dbReference type="SAM" id="MobiDB-lite"/>
    </source>
</evidence>
<dbReference type="PANTHER" id="PTHR43140">
    <property type="entry name" value="TYPE-1 RESTRICTION ENZYME ECOKI SPECIFICITY PROTEIN"/>
    <property type="match status" value="1"/>
</dbReference>
<dbReference type="InterPro" id="IPR000055">
    <property type="entry name" value="Restrct_endonuc_typeI_TRD"/>
</dbReference>
<dbReference type="GO" id="GO:0009307">
    <property type="term" value="P:DNA restriction-modification system"/>
    <property type="evidence" value="ECO:0007669"/>
    <property type="project" value="UniProtKB-KW"/>
</dbReference>
<dbReference type="InterPro" id="IPR044946">
    <property type="entry name" value="Restrct_endonuc_typeI_TRD_sf"/>
</dbReference>
<protein>
    <submittedName>
        <fullName evidence="6">Restriction endonuclease subunit S</fullName>
        <ecNumber evidence="6">3.1.21.-</ecNumber>
    </submittedName>
</protein>
<comment type="caution">
    <text evidence="6">The sequence shown here is derived from an EMBL/GenBank/DDBJ whole genome shotgun (WGS) entry which is preliminary data.</text>
</comment>